<dbReference type="Proteomes" id="UP000828941">
    <property type="component" value="Chromosome 3"/>
</dbReference>
<evidence type="ECO:0000313" key="2">
    <source>
        <dbReference type="Proteomes" id="UP000828941"/>
    </source>
</evidence>
<keyword evidence="2" id="KW-1185">Reference proteome</keyword>
<protein>
    <submittedName>
        <fullName evidence="1">Uncharacterized protein</fullName>
    </submittedName>
</protein>
<accession>A0ACB9PXP0</accession>
<proteinExistence type="predicted"/>
<reference evidence="1 2" key="1">
    <citation type="journal article" date="2022" name="DNA Res.">
        <title>Chromosomal-level genome assembly of the orchid tree Bauhinia variegata (Leguminosae; Cercidoideae) supports the allotetraploid origin hypothesis of Bauhinia.</title>
        <authorList>
            <person name="Zhong Y."/>
            <person name="Chen Y."/>
            <person name="Zheng D."/>
            <person name="Pang J."/>
            <person name="Liu Y."/>
            <person name="Luo S."/>
            <person name="Meng S."/>
            <person name="Qian L."/>
            <person name="Wei D."/>
            <person name="Dai S."/>
            <person name="Zhou R."/>
        </authorList>
    </citation>
    <scope>NUCLEOTIDE SEQUENCE [LARGE SCALE GENOMIC DNA]</scope>
    <source>
        <strain evidence="1">BV-YZ2020</strain>
    </source>
</reference>
<sequence length="274" mass="30658">MAPNIHVISFVLLSFLLQVGHGKCPPSFHCGNLGDIRFPFTNRERPECGLLSIYNCEDRDPEAIKTIKNNGKWFFVEEIGMSNITVRDNELGDLLLSGSCGAFSKNFTFITDSPFFDASINPSVILYTCKRTLNLSSALYFFNSTVCPDDDIFYKMYHYSVSTQDFAISTYPEDHYKNCSIVQLPNSGKGIMPDGKVEVDLFRMMSDKMTIEIQVTHQCDSCYHLEGGQCQLDKNGKFFCAKEKTRKALLMAAGNASSNCNLVMLANNSILNSS</sequence>
<evidence type="ECO:0000313" key="1">
    <source>
        <dbReference type="EMBL" id="KAI4352351.1"/>
    </source>
</evidence>
<organism evidence="1 2">
    <name type="scientific">Bauhinia variegata</name>
    <name type="common">Purple orchid tree</name>
    <name type="synonym">Phanera variegata</name>
    <dbReference type="NCBI Taxonomy" id="167791"/>
    <lineage>
        <taxon>Eukaryota</taxon>
        <taxon>Viridiplantae</taxon>
        <taxon>Streptophyta</taxon>
        <taxon>Embryophyta</taxon>
        <taxon>Tracheophyta</taxon>
        <taxon>Spermatophyta</taxon>
        <taxon>Magnoliopsida</taxon>
        <taxon>eudicotyledons</taxon>
        <taxon>Gunneridae</taxon>
        <taxon>Pentapetalae</taxon>
        <taxon>rosids</taxon>
        <taxon>fabids</taxon>
        <taxon>Fabales</taxon>
        <taxon>Fabaceae</taxon>
        <taxon>Cercidoideae</taxon>
        <taxon>Cercideae</taxon>
        <taxon>Bauhiniinae</taxon>
        <taxon>Bauhinia</taxon>
    </lineage>
</organism>
<comment type="caution">
    <text evidence="1">The sequence shown here is derived from an EMBL/GenBank/DDBJ whole genome shotgun (WGS) entry which is preliminary data.</text>
</comment>
<name>A0ACB9PXP0_BAUVA</name>
<dbReference type="EMBL" id="CM039428">
    <property type="protein sequence ID" value="KAI4352351.1"/>
    <property type="molecule type" value="Genomic_DNA"/>
</dbReference>
<gene>
    <name evidence="1" type="ORF">L6164_006614</name>
</gene>